<reference evidence="1 2" key="1">
    <citation type="submission" date="2018-03" db="EMBL/GenBank/DDBJ databases">
        <title>Genomic Encyclopedia of Archaeal and Bacterial Type Strains, Phase II (KMG-II): from individual species to whole genera.</title>
        <authorList>
            <person name="Goeker M."/>
        </authorList>
    </citation>
    <scope>NUCLEOTIDE SEQUENCE [LARGE SCALE GENOMIC DNA]</scope>
    <source>
        <strain evidence="1 2">DSM 100346</strain>
    </source>
</reference>
<dbReference type="Proteomes" id="UP000245880">
    <property type="component" value="Unassembled WGS sequence"/>
</dbReference>
<evidence type="ECO:0000313" key="1">
    <source>
        <dbReference type="EMBL" id="PWJ53090.1"/>
    </source>
</evidence>
<accession>A0A316A7Z1</accession>
<name>A0A316A7Z1_9BACT</name>
<evidence type="ECO:0008006" key="3">
    <source>
        <dbReference type="Google" id="ProtNLM"/>
    </source>
</evidence>
<dbReference type="AlphaFoldDB" id="A0A316A7Z1"/>
<keyword evidence="2" id="KW-1185">Reference proteome</keyword>
<dbReference type="RefSeq" id="WP_109678352.1">
    <property type="nucleotide sequence ID" value="NZ_QGDT01000027.1"/>
</dbReference>
<organism evidence="1 2">
    <name type="scientific">Dyadobacter jejuensis</name>
    <dbReference type="NCBI Taxonomy" id="1082580"/>
    <lineage>
        <taxon>Bacteria</taxon>
        <taxon>Pseudomonadati</taxon>
        <taxon>Bacteroidota</taxon>
        <taxon>Cytophagia</taxon>
        <taxon>Cytophagales</taxon>
        <taxon>Spirosomataceae</taxon>
        <taxon>Dyadobacter</taxon>
    </lineage>
</organism>
<sequence length="137" mass="16821">MTKEFEIDNSIAIKWQSQYIDLHNFYTLDQFIIEIPENKIILKWIKSKKWRGENIPFMLTLIFENVCFLKMSETFYKEHPVNLEEIGFKAASDFDHDWLNYDDFSEEYHIFFRFRGDEFLRIYSEKITINILELERI</sequence>
<comment type="caution">
    <text evidence="1">The sequence shown here is derived from an EMBL/GenBank/DDBJ whole genome shotgun (WGS) entry which is preliminary data.</text>
</comment>
<gene>
    <name evidence="1" type="ORF">CLV98_1279</name>
</gene>
<evidence type="ECO:0000313" key="2">
    <source>
        <dbReference type="Proteomes" id="UP000245880"/>
    </source>
</evidence>
<dbReference type="OrthoDB" id="6400584at2"/>
<proteinExistence type="predicted"/>
<protein>
    <recommendedName>
        <fullName evidence="3">Immunity protein 50 of polymorphic toxin system</fullName>
    </recommendedName>
</protein>
<dbReference type="EMBL" id="QGDT01000027">
    <property type="protein sequence ID" value="PWJ53090.1"/>
    <property type="molecule type" value="Genomic_DNA"/>
</dbReference>